<feature type="coiled-coil region" evidence="5">
    <location>
        <begin position="127"/>
        <end position="154"/>
    </location>
</feature>
<sequence length="313" mass="33573">MKLPTMLRPAALGRYAVTALVVAAAAYAGWQLWVHYEVEPWTRDGRVKANVVQVAPDVSGLVTQVPVHDNQDVKAGDVLFEIDRARFALALDQADAAVRAQQVAHDQAARDVKRNRSLGQLVSAETVEQSQTRLQQTDAALAQAKVQLDVAKLNLERSRVIAAVDGRVTNLDLRVGAYATAGHPVMALVDAHSFYIEGYFEETKLVRIKEGDAALVTLMGDDRQIRGHVESIAMGIADRDRSTSANLLPNVNPTFNWVRLAQRIPVRVKIDSIPDGVRLVAGQTATVAIDNATPAAATAAAPAASTPPSGRAG</sequence>
<feature type="domain" description="Multidrug resistance protein MdtA-like barrel-sandwich hybrid" evidence="7">
    <location>
        <begin position="50"/>
        <end position="189"/>
    </location>
</feature>
<keyword evidence="10" id="KW-1185">Reference proteome</keyword>
<gene>
    <name evidence="9" type="ORF">CAL25_07770</name>
</gene>
<evidence type="ECO:0000256" key="2">
    <source>
        <dbReference type="ARBA" id="ARBA00022692"/>
    </source>
</evidence>
<dbReference type="InterPro" id="IPR050393">
    <property type="entry name" value="MFP_Efflux_Pump"/>
</dbReference>
<dbReference type="PANTHER" id="PTHR30367">
    <property type="entry name" value="P-HYDROXYBENZOIC ACID EFFLUX PUMP SUBUNIT AAEA-RELATED"/>
    <property type="match status" value="1"/>
</dbReference>
<dbReference type="AlphaFoldDB" id="A0A261TXF4"/>
<dbReference type="InterPro" id="IPR006143">
    <property type="entry name" value="RND_pump_MFP"/>
</dbReference>
<dbReference type="Proteomes" id="UP000216913">
    <property type="component" value="Unassembled WGS sequence"/>
</dbReference>
<evidence type="ECO:0000313" key="10">
    <source>
        <dbReference type="Proteomes" id="UP000216913"/>
    </source>
</evidence>
<organism evidence="9 10">
    <name type="scientific">Bordetella genomosp. 5</name>
    <dbReference type="NCBI Taxonomy" id="1395608"/>
    <lineage>
        <taxon>Bacteria</taxon>
        <taxon>Pseudomonadati</taxon>
        <taxon>Pseudomonadota</taxon>
        <taxon>Betaproteobacteria</taxon>
        <taxon>Burkholderiales</taxon>
        <taxon>Alcaligenaceae</taxon>
        <taxon>Bordetella</taxon>
    </lineage>
</organism>
<proteinExistence type="inferred from homology"/>
<protein>
    <submittedName>
        <fullName evidence="9">Efflux transporter periplasmic adaptor subunit</fullName>
    </submittedName>
</protein>
<accession>A0A261TXF4</accession>
<dbReference type="InterPro" id="IPR058634">
    <property type="entry name" value="AaeA-lik-b-barrel"/>
</dbReference>
<dbReference type="Gene3D" id="2.40.50.100">
    <property type="match status" value="1"/>
</dbReference>
<evidence type="ECO:0000256" key="4">
    <source>
        <dbReference type="ARBA" id="ARBA00023136"/>
    </source>
</evidence>
<dbReference type="NCBIfam" id="TIGR01730">
    <property type="entry name" value="RND_mfp"/>
    <property type="match status" value="1"/>
</dbReference>
<evidence type="ECO:0000259" key="7">
    <source>
        <dbReference type="Pfam" id="PF25917"/>
    </source>
</evidence>
<evidence type="ECO:0000256" key="6">
    <source>
        <dbReference type="SAM" id="Phobius"/>
    </source>
</evidence>
<reference evidence="9 10" key="1">
    <citation type="submission" date="2017-05" db="EMBL/GenBank/DDBJ databases">
        <title>Complete and WGS of Bordetella genogroups.</title>
        <authorList>
            <person name="Spilker T."/>
            <person name="LiPuma J."/>
        </authorList>
    </citation>
    <scope>NUCLEOTIDE SEQUENCE [LARGE SCALE GENOMIC DNA]</scope>
    <source>
        <strain evidence="9 10">AU10456</strain>
    </source>
</reference>
<dbReference type="Pfam" id="PF25963">
    <property type="entry name" value="Beta-barrel_AAEA"/>
    <property type="match status" value="1"/>
</dbReference>
<feature type="transmembrane region" description="Helical" evidence="6">
    <location>
        <begin position="12"/>
        <end position="33"/>
    </location>
</feature>
<name>A0A261TXF4_9BORD</name>
<keyword evidence="4 6" id="KW-0472">Membrane</keyword>
<comment type="caution">
    <text evidence="9">The sequence shown here is derived from an EMBL/GenBank/DDBJ whole genome shotgun (WGS) entry which is preliminary data.</text>
</comment>
<dbReference type="GO" id="GO:0022857">
    <property type="term" value="F:transmembrane transporter activity"/>
    <property type="evidence" value="ECO:0007669"/>
    <property type="project" value="InterPro"/>
</dbReference>
<keyword evidence="5" id="KW-0175">Coiled coil</keyword>
<dbReference type="EMBL" id="NEVP01000004">
    <property type="protein sequence ID" value="OZI53842.1"/>
    <property type="molecule type" value="Genomic_DNA"/>
</dbReference>
<dbReference type="PANTHER" id="PTHR30367:SF12">
    <property type="entry name" value="P-HYDROXYBENZOIC ACID EFFLUX PUMP SUBUNIT AAEA"/>
    <property type="match status" value="1"/>
</dbReference>
<evidence type="ECO:0000256" key="1">
    <source>
        <dbReference type="ARBA" id="ARBA00009477"/>
    </source>
</evidence>
<dbReference type="RefSeq" id="WP_094799343.1">
    <property type="nucleotide sequence ID" value="NZ_NEVN01000004.1"/>
</dbReference>
<evidence type="ECO:0000256" key="3">
    <source>
        <dbReference type="ARBA" id="ARBA00022989"/>
    </source>
</evidence>
<evidence type="ECO:0000256" key="5">
    <source>
        <dbReference type="SAM" id="Coils"/>
    </source>
</evidence>
<keyword evidence="3 6" id="KW-1133">Transmembrane helix</keyword>
<dbReference type="Pfam" id="PF25917">
    <property type="entry name" value="BSH_RND"/>
    <property type="match status" value="1"/>
</dbReference>
<dbReference type="OrthoDB" id="9811754at2"/>
<keyword evidence="2 6" id="KW-0812">Transmembrane</keyword>
<evidence type="ECO:0000259" key="8">
    <source>
        <dbReference type="Pfam" id="PF25963"/>
    </source>
</evidence>
<dbReference type="InterPro" id="IPR058625">
    <property type="entry name" value="MdtA-like_BSH"/>
</dbReference>
<evidence type="ECO:0000313" key="9">
    <source>
        <dbReference type="EMBL" id="OZI53842.1"/>
    </source>
</evidence>
<dbReference type="GO" id="GO:0016020">
    <property type="term" value="C:membrane"/>
    <property type="evidence" value="ECO:0007669"/>
    <property type="project" value="InterPro"/>
</dbReference>
<dbReference type="SUPFAM" id="SSF111369">
    <property type="entry name" value="HlyD-like secretion proteins"/>
    <property type="match status" value="1"/>
</dbReference>
<comment type="similarity">
    <text evidence="1">Belongs to the membrane fusion protein (MFP) (TC 8.A.1) family.</text>
</comment>
<dbReference type="Gene3D" id="2.40.30.170">
    <property type="match status" value="1"/>
</dbReference>
<feature type="domain" description="p-hydroxybenzoic acid efflux pump subunit AaeA-like beta-barrel" evidence="8">
    <location>
        <begin position="193"/>
        <end position="289"/>
    </location>
</feature>